<dbReference type="EMBL" id="JAUHTR010000007">
    <property type="protein sequence ID" value="MDN4525645.1"/>
    <property type="molecule type" value="Genomic_DNA"/>
</dbReference>
<name>A0ABT8HXY7_9BACL</name>
<keyword evidence="2" id="KW-1185">Reference proteome</keyword>
<dbReference type="Proteomes" id="UP001172721">
    <property type="component" value="Unassembled WGS sequence"/>
</dbReference>
<gene>
    <name evidence="1" type="ORF">QYB97_14265</name>
</gene>
<proteinExistence type="predicted"/>
<evidence type="ECO:0000313" key="2">
    <source>
        <dbReference type="Proteomes" id="UP001172721"/>
    </source>
</evidence>
<dbReference type="Pfam" id="PF10055">
    <property type="entry name" value="DUF2292"/>
    <property type="match status" value="1"/>
</dbReference>
<comment type="caution">
    <text evidence="1">The sequence shown here is derived from an EMBL/GenBank/DDBJ whole genome shotgun (WGS) entry which is preliminary data.</text>
</comment>
<reference evidence="1" key="1">
    <citation type="submission" date="2023-07" db="EMBL/GenBank/DDBJ databases">
        <title>Fictibacillus sp. isolated from freshwater pond.</title>
        <authorList>
            <person name="Kirdat K."/>
            <person name="Bhat A."/>
            <person name="Mourya A."/>
            <person name="Yadav A."/>
        </authorList>
    </citation>
    <scope>NUCLEOTIDE SEQUENCE</scope>
    <source>
        <strain evidence="1">NE201</strain>
    </source>
</reference>
<protein>
    <submittedName>
        <fullName evidence="1">YezD family protein</fullName>
    </submittedName>
</protein>
<dbReference type="RefSeq" id="WP_301166675.1">
    <property type="nucleotide sequence ID" value="NZ_JAUHTR010000007.1"/>
</dbReference>
<organism evidence="1 2">
    <name type="scientific">Fictibacillus fluitans</name>
    <dbReference type="NCBI Taxonomy" id="3058422"/>
    <lineage>
        <taxon>Bacteria</taxon>
        <taxon>Bacillati</taxon>
        <taxon>Bacillota</taxon>
        <taxon>Bacilli</taxon>
        <taxon>Bacillales</taxon>
        <taxon>Fictibacillaceae</taxon>
        <taxon>Fictibacillus</taxon>
    </lineage>
</organism>
<evidence type="ECO:0000313" key="1">
    <source>
        <dbReference type="EMBL" id="MDN4525645.1"/>
    </source>
</evidence>
<sequence>MVNGQKQDEIFEQLKEMLNSIRFGSITLIVQDGKLIQIEKNEKVRFK</sequence>
<dbReference type="InterPro" id="IPR018743">
    <property type="entry name" value="DUF2292"/>
</dbReference>
<accession>A0ABT8HXY7</accession>